<dbReference type="Gene3D" id="2.130.10.10">
    <property type="entry name" value="YVTN repeat-like/Quinoprotein amine dehydrogenase"/>
    <property type="match status" value="1"/>
</dbReference>
<evidence type="ECO:0000313" key="4">
    <source>
        <dbReference type="EMBL" id="VAW29136.1"/>
    </source>
</evidence>
<evidence type="ECO:0000256" key="3">
    <source>
        <dbReference type="ARBA" id="ARBA00023008"/>
    </source>
</evidence>
<evidence type="ECO:0000256" key="2">
    <source>
        <dbReference type="ARBA" id="ARBA00022723"/>
    </source>
</evidence>
<dbReference type="PROSITE" id="PS51257">
    <property type="entry name" value="PROKAR_LIPOPROTEIN"/>
    <property type="match status" value="1"/>
</dbReference>
<dbReference type="SUPFAM" id="SSF50974">
    <property type="entry name" value="Nitrous oxide reductase, N-terminal domain"/>
    <property type="match status" value="1"/>
</dbReference>
<organism evidence="4">
    <name type="scientific">hydrothermal vent metagenome</name>
    <dbReference type="NCBI Taxonomy" id="652676"/>
    <lineage>
        <taxon>unclassified sequences</taxon>
        <taxon>metagenomes</taxon>
        <taxon>ecological metagenomes</taxon>
    </lineage>
</organism>
<dbReference type="PANTHER" id="PTHR42838:SF2">
    <property type="entry name" value="NITROUS-OXIDE REDUCTASE"/>
    <property type="match status" value="1"/>
</dbReference>
<dbReference type="EMBL" id="UOET01000328">
    <property type="protein sequence ID" value="VAW29136.1"/>
    <property type="molecule type" value="Genomic_DNA"/>
</dbReference>
<evidence type="ECO:0000256" key="1">
    <source>
        <dbReference type="ARBA" id="ARBA00004196"/>
    </source>
</evidence>
<dbReference type="GO" id="GO:0030313">
    <property type="term" value="C:cell envelope"/>
    <property type="evidence" value="ECO:0007669"/>
    <property type="project" value="UniProtKB-SubCell"/>
</dbReference>
<accession>A0A3B0VAV9</accession>
<dbReference type="InterPro" id="IPR041114">
    <property type="entry name" value="Nos_propeller"/>
</dbReference>
<dbReference type="EC" id="1.7.99.6" evidence="4"/>
<keyword evidence="2" id="KW-0479">Metal-binding</keyword>
<reference evidence="4" key="1">
    <citation type="submission" date="2018-06" db="EMBL/GenBank/DDBJ databases">
        <authorList>
            <person name="Zhirakovskaya E."/>
        </authorList>
    </citation>
    <scope>NUCLEOTIDE SEQUENCE</scope>
</reference>
<proteinExistence type="predicted"/>
<name>A0A3B0VAV9_9ZZZZ</name>
<dbReference type="GO" id="GO:0016491">
    <property type="term" value="F:oxidoreductase activity"/>
    <property type="evidence" value="ECO:0007669"/>
    <property type="project" value="UniProtKB-KW"/>
</dbReference>
<comment type="subcellular location">
    <subcellularLocation>
        <location evidence="1">Cell envelope</location>
    </subcellularLocation>
</comment>
<feature type="non-terminal residue" evidence="4">
    <location>
        <position position="571"/>
    </location>
</feature>
<dbReference type="InterPro" id="IPR011045">
    <property type="entry name" value="N2O_reductase_N"/>
</dbReference>
<dbReference type="InterPro" id="IPR051403">
    <property type="entry name" value="NosZ/Cyto_c_oxidase_sub2"/>
</dbReference>
<dbReference type="PANTHER" id="PTHR42838">
    <property type="entry name" value="CYTOCHROME C OXIDASE SUBUNIT II"/>
    <property type="match status" value="1"/>
</dbReference>
<keyword evidence="3" id="KW-0186">Copper</keyword>
<sequence>MKKFKQYISLFLVALLFGFSMTFTGCGGKKQSAKKAVGVPLGKESFGEVVSRRGLTADDVLAAAKTYTPDHIKDEYVTVNSGGQAGNLPTYLVPSMRLVKYTPTNTRQPYDGYGYSAETFGLMKKGFIDGKEILWGDTHHPGISETNGDYNGKWLVINDKANPRLFIVDLRDFEPKQVVQNPIFRSDHGGTFFTPNSEYIMEATQYPAPFDRKYYPLNDVNFRKYWRGGLTYWKFDTIKGRINEKQSFTFELPPYTQDLSDAGKNASYGWGFTNSFCTEMYIGGDMQGRPPFEAGCSSRDVDYMHVTNWKKAAELVKAGKFKMVNGMKVIPIKEAVKYGLLYLIPEPKSPHGVDVDPTGDYIIVAGKLDSHAWVFSFAKIMKAIKEKNFEGKDPYGIPIIALKTALHGSVEVGLGPLHSQFDPVKGVVYTSVYVDSWTTKWNYITLKVLDHVSSNYNIGHLVAAHGDTKHPQGKYLIELDKLSIDRFNPVGPLHPQNHQLIDISGPKMKIIYDLPLPLGEPHYTVMFNRDLLHTIDKYPVGTDIVTLTKSPYAIAHGKEYIKRSRRTVEVF</sequence>
<dbReference type="AlphaFoldDB" id="A0A3B0VAV9"/>
<keyword evidence="4" id="KW-0560">Oxidoreductase</keyword>
<gene>
    <name evidence="4" type="ORF">MNBD_BACTEROID07-1239</name>
</gene>
<dbReference type="InterPro" id="IPR015943">
    <property type="entry name" value="WD40/YVTN_repeat-like_dom_sf"/>
</dbReference>
<dbReference type="GO" id="GO:0046872">
    <property type="term" value="F:metal ion binding"/>
    <property type="evidence" value="ECO:0007669"/>
    <property type="project" value="UniProtKB-KW"/>
</dbReference>
<dbReference type="Pfam" id="PF18764">
    <property type="entry name" value="nos_propeller"/>
    <property type="match status" value="1"/>
</dbReference>
<protein>
    <submittedName>
        <fullName evidence="4">Nitrous-oxide reductase</fullName>
        <ecNumber evidence="4">1.7.99.6</ecNumber>
    </submittedName>
</protein>